<feature type="domain" description="DinB-like" evidence="1">
    <location>
        <begin position="8"/>
        <end position="135"/>
    </location>
</feature>
<gene>
    <name evidence="2" type="ORF">FG384_01015</name>
</gene>
<comment type="caution">
    <text evidence="2">The sequence shown here is derived from an EMBL/GenBank/DDBJ whole genome shotgun (WGS) entry which is preliminary data.</text>
</comment>
<dbReference type="InterPro" id="IPR024775">
    <property type="entry name" value="DinB-like"/>
</dbReference>
<dbReference type="InterPro" id="IPR034660">
    <property type="entry name" value="DinB/YfiT-like"/>
</dbReference>
<dbReference type="Proteomes" id="UP000316626">
    <property type="component" value="Unassembled WGS sequence"/>
</dbReference>
<dbReference type="OrthoDB" id="2427314at2"/>
<evidence type="ECO:0000313" key="3">
    <source>
        <dbReference type="Proteomes" id="UP000316626"/>
    </source>
</evidence>
<proteinExistence type="predicted"/>
<sequence length="152" mass="18061">MIKETIAQLQFVANTIESLLDHIDENFLHNRPIPDKMSVWEVCVHLSQIPQGDLHILKGYSEQQMTLYYDSTLPKDIKNVKVQFTTGIRELIQHIETLTEEQLTNKFTTYWGSEYNSAEWFIQIVNHLVHHRAQLYQYLLFLNRDVQIVLFR</sequence>
<dbReference type="RefSeq" id="WP_142640695.1">
    <property type="nucleotide sequence ID" value="NZ_VDGI01000001.1"/>
</dbReference>
<reference evidence="2 3" key="1">
    <citation type="submission" date="2019-06" db="EMBL/GenBank/DDBJ databases">
        <title>Psychrobacillus vulpis sp. nov., a new species isolated from feces of a red fox that inhabits in The Tablas de Daimiel Natural Park, Albacete, Spain.</title>
        <authorList>
            <person name="Rodriguez M."/>
            <person name="Reina J.C."/>
            <person name="Bejar V."/>
            <person name="Llamas I."/>
        </authorList>
    </citation>
    <scope>NUCLEOTIDE SEQUENCE [LARGE SCALE GENOMIC DNA]</scope>
    <source>
        <strain evidence="2 3">Z8</strain>
    </source>
</reference>
<dbReference type="AlphaFoldDB" id="A0A544TVU2"/>
<dbReference type="SUPFAM" id="SSF109854">
    <property type="entry name" value="DinB/YfiT-like putative metalloenzymes"/>
    <property type="match status" value="1"/>
</dbReference>
<accession>A0A544TVU2</accession>
<protein>
    <submittedName>
        <fullName evidence="2">DinB family protein</fullName>
    </submittedName>
</protein>
<evidence type="ECO:0000259" key="1">
    <source>
        <dbReference type="Pfam" id="PF12867"/>
    </source>
</evidence>
<keyword evidence="3" id="KW-1185">Reference proteome</keyword>
<dbReference type="Gene3D" id="1.20.120.450">
    <property type="entry name" value="dinb family like domain"/>
    <property type="match status" value="1"/>
</dbReference>
<dbReference type="Pfam" id="PF12867">
    <property type="entry name" value="DinB_2"/>
    <property type="match status" value="1"/>
</dbReference>
<dbReference type="EMBL" id="VDGI01000001">
    <property type="protein sequence ID" value="TQR21567.1"/>
    <property type="molecule type" value="Genomic_DNA"/>
</dbReference>
<evidence type="ECO:0000313" key="2">
    <source>
        <dbReference type="EMBL" id="TQR21567.1"/>
    </source>
</evidence>
<organism evidence="2 3">
    <name type="scientific">Psychrobacillus vulpis</name>
    <dbReference type="NCBI Taxonomy" id="2325572"/>
    <lineage>
        <taxon>Bacteria</taxon>
        <taxon>Bacillati</taxon>
        <taxon>Bacillota</taxon>
        <taxon>Bacilli</taxon>
        <taxon>Bacillales</taxon>
        <taxon>Bacillaceae</taxon>
        <taxon>Psychrobacillus</taxon>
    </lineage>
</organism>
<name>A0A544TVU2_9BACI</name>